<reference evidence="6" key="1">
    <citation type="submission" date="2016-11" db="EMBL/GenBank/DDBJ databases">
        <authorList>
            <person name="Varghese N."/>
            <person name="Submissions S."/>
        </authorList>
    </citation>
    <scope>NUCLEOTIDE SEQUENCE [LARGE SCALE GENOMIC DNA]</scope>
    <source>
        <strain evidence="6">DSM 24787</strain>
    </source>
</reference>
<dbReference type="SUPFAM" id="SSF46689">
    <property type="entry name" value="Homeodomain-like"/>
    <property type="match status" value="2"/>
</dbReference>
<dbReference type="PANTHER" id="PTHR43280:SF28">
    <property type="entry name" value="HTH-TYPE TRANSCRIPTIONAL ACTIVATOR RHAS"/>
    <property type="match status" value="1"/>
</dbReference>
<dbReference type="InterPro" id="IPR009057">
    <property type="entry name" value="Homeodomain-like_sf"/>
</dbReference>
<name>A0A1N6D779_9BACT</name>
<dbReference type="GO" id="GO:0003700">
    <property type="term" value="F:DNA-binding transcription factor activity"/>
    <property type="evidence" value="ECO:0007669"/>
    <property type="project" value="InterPro"/>
</dbReference>
<dbReference type="Proteomes" id="UP000185003">
    <property type="component" value="Unassembled WGS sequence"/>
</dbReference>
<dbReference type="PROSITE" id="PS01124">
    <property type="entry name" value="HTH_ARAC_FAMILY_2"/>
    <property type="match status" value="1"/>
</dbReference>
<dbReference type="PROSITE" id="PS00041">
    <property type="entry name" value="HTH_ARAC_FAMILY_1"/>
    <property type="match status" value="1"/>
</dbReference>
<dbReference type="OrthoDB" id="9816011at2"/>
<dbReference type="InterPro" id="IPR018062">
    <property type="entry name" value="HTH_AraC-typ_CS"/>
</dbReference>
<keyword evidence="6" id="KW-1185">Reference proteome</keyword>
<dbReference type="GO" id="GO:0043565">
    <property type="term" value="F:sequence-specific DNA binding"/>
    <property type="evidence" value="ECO:0007669"/>
    <property type="project" value="InterPro"/>
</dbReference>
<dbReference type="STRING" id="536979.SAMN04488055_0378"/>
<dbReference type="Gene3D" id="1.10.10.60">
    <property type="entry name" value="Homeodomain-like"/>
    <property type="match status" value="2"/>
</dbReference>
<gene>
    <name evidence="5" type="ORF">SAMN04488055_0378</name>
</gene>
<keyword evidence="3" id="KW-0804">Transcription</keyword>
<evidence type="ECO:0000256" key="2">
    <source>
        <dbReference type="ARBA" id="ARBA00023125"/>
    </source>
</evidence>
<evidence type="ECO:0000313" key="6">
    <source>
        <dbReference type="Proteomes" id="UP000185003"/>
    </source>
</evidence>
<dbReference type="PANTHER" id="PTHR43280">
    <property type="entry name" value="ARAC-FAMILY TRANSCRIPTIONAL REGULATOR"/>
    <property type="match status" value="1"/>
</dbReference>
<dbReference type="EMBL" id="FSRA01000001">
    <property type="protein sequence ID" value="SIN66567.1"/>
    <property type="molecule type" value="Genomic_DNA"/>
</dbReference>
<protein>
    <submittedName>
        <fullName evidence="5">AraC-type DNA-binding protein</fullName>
    </submittedName>
</protein>
<feature type="domain" description="HTH araC/xylS-type" evidence="4">
    <location>
        <begin position="12"/>
        <end position="110"/>
    </location>
</feature>
<sequence>MQLTTDIYRRIAAAKVFIDKNYHTSIDLEQIARQAFLSRFHFHRLFTRIYKKTPHQYVTQIRLEAAKVLLAKEGISIADVCNSIGFESHGSFSSLFSKQSGYSPQYYRNIAWLKKKLAKEQPKQFVPHCFIEQFKVDGPI</sequence>
<organism evidence="5 6">
    <name type="scientific">Chitinophaga niabensis</name>
    <dbReference type="NCBI Taxonomy" id="536979"/>
    <lineage>
        <taxon>Bacteria</taxon>
        <taxon>Pseudomonadati</taxon>
        <taxon>Bacteroidota</taxon>
        <taxon>Chitinophagia</taxon>
        <taxon>Chitinophagales</taxon>
        <taxon>Chitinophagaceae</taxon>
        <taxon>Chitinophaga</taxon>
    </lineage>
</organism>
<dbReference type="RefSeq" id="WP_074237477.1">
    <property type="nucleotide sequence ID" value="NZ_FSRA01000001.1"/>
</dbReference>
<keyword evidence="2 5" id="KW-0238">DNA-binding</keyword>
<evidence type="ECO:0000259" key="4">
    <source>
        <dbReference type="PROSITE" id="PS01124"/>
    </source>
</evidence>
<dbReference type="InterPro" id="IPR018060">
    <property type="entry name" value="HTH_AraC"/>
</dbReference>
<keyword evidence="1" id="KW-0805">Transcription regulation</keyword>
<evidence type="ECO:0000256" key="3">
    <source>
        <dbReference type="ARBA" id="ARBA00023163"/>
    </source>
</evidence>
<proteinExistence type="predicted"/>
<dbReference type="SMART" id="SM00342">
    <property type="entry name" value="HTH_ARAC"/>
    <property type="match status" value="1"/>
</dbReference>
<evidence type="ECO:0000256" key="1">
    <source>
        <dbReference type="ARBA" id="ARBA00023015"/>
    </source>
</evidence>
<evidence type="ECO:0000313" key="5">
    <source>
        <dbReference type="EMBL" id="SIN66567.1"/>
    </source>
</evidence>
<accession>A0A1N6D779</accession>
<dbReference type="AlphaFoldDB" id="A0A1N6D779"/>
<dbReference type="Pfam" id="PF12833">
    <property type="entry name" value="HTH_18"/>
    <property type="match status" value="1"/>
</dbReference>